<gene>
    <name evidence="2" type="ORF">RAQ16_09915</name>
</gene>
<dbReference type="RefSeq" id="WP_189396838.1">
    <property type="nucleotide sequence ID" value="NZ_JAMQIY010000002.1"/>
</dbReference>
<name>A0ABU0V6T3_9BACI</name>
<dbReference type="Proteomes" id="UP001177898">
    <property type="component" value="Unassembled WGS sequence"/>
</dbReference>
<evidence type="ECO:0000259" key="1">
    <source>
        <dbReference type="Pfam" id="PF10592"/>
    </source>
</evidence>
<sequence length="615" mass="72002">MGAAKKNNYDQILQNQIEESIEEYLSERGSNDSVSIGDSFCEWILYNIFELREDEVAEAKEIGGKFDNGLDAVFEYNGEVHLLQSKYKTSHNIDSTQRFIADCQRICIEEPTTERDSVKEACKNVRESYQNDETINCYYITNNHISDWERMQIKSNLKHLSMEFKNLNFFSHDLDDIQESIEIKKGMLPKDFREKTFRMNIEENFSTFETTVAKVRVKDFSQFVNEGENLLFHSNIRNYLKSTKINKGIKHTIRNEPENFWYYNNGVTVVCDEYYETMGSLVMKAPQIVNGCQTAKTLGDFYKHKTNKELSALESNGHLLVKVIKTKRSADESQKKELRDNITRFTNSQNAVRGLDFYALDRFQNGLKDRMKNLGYFYEIQRGAFITLDRKEQESYRGNDRYNYLLGSVNRKKKYVLPAKEVIQSFTAAIKLMPNVAYGRANELTPVGSRWKDIMNEETKGLPLEHFLFPYLILMYAKEELKYKSGSNDFRVNSAFLFIATYYLLITEIVNKHADKEYDSADKINVEVFKDIFNNQNLNKQLLLITNRTLRSFFKDFSIEEAIGDNLRGFVQNKMKKGSTFWIILERKIDHNLEDLEFENIEVYEEIKAIISKHV</sequence>
<organism evidence="2 3">
    <name type="scientific">Bacillus stercoris</name>
    <dbReference type="NCBI Taxonomy" id="2054641"/>
    <lineage>
        <taxon>Bacteria</taxon>
        <taxon>Bacillati</taxon>
        <taxon>Bacillota</taxon>
        <taxon>Bacilli</taxon>
        <taxon>Bacillales</taxon>
        <taxon>Bacillaceae</taxon>
        <taxon>Bacillus</taxon>
    </lineage>
</organism>
<protein>
    <submittedName>
        <fullName evidence="2">AIPR family protein</fullName>
    </submittedName>
</protein>
<comment type="caution">
    <text evidence="2">The sequence shown here is derived from an EMBL/GenBank/DDBJ whole genome shotgun (WGS) entry which is preliminary data.</text>
</comment>
<feature type="domain" description="Abortive phage infection protein C-terminal" evidence="1">
    <location>
        <begin position="232"/>
        <end position="542"/>
    </location>
</feature>
<dbReference type="EMBL" id="JAVCYS010000005">
    <property type="protein sequence ID" value="MDQ1852656.1"/>
    <property type="molecule type" value="Genomic_DNA"/>
</dbReference>
<accession>A0ABU0V6T3</accession>
<keyword evidence="3" id="KW-1185">Reference proteome</keyword>
<evidence type="ECO:0000313" key="2">
    <source>
        <dbReference type="EMBL" id="MDQ1852656.1"/>
    </source>
</evidence>
<proteinExistence type="predicted"/>
<dbReference type="InterPro" id="IPR018891">
    <property type="entry name" value="AIPR_C"/>
</dbReference>
<dbReference type="Pfam" id="PF10592">
    <property type="entry name" value="AIPR"/>
    <property type="match status" value="1"/>
</dbReference>
<reference evidence="2" key="1">
    <citation type="submission" date="2023-08" db="EMBL/GenBank/DDBJ databases">
        <title>Functional annotation and safety assessment of Bacillus stercoris.</title>
        <authorList>
            <person name="Pandit N.T."/>
            <person name="Ahir S.V."/>
            <person name="Chauhan D.A."/>
            <person name="Bose A."/>
            <person name="Dunlap C."/>
            <person name="Doshi J.A."/>
        </authorList>
    </citation>
    <scope>NUCLEOTIDE SEQUENCE</scope>
    <source>
        <strain evidence="2">ZBMF30</strain>
    </source>
</reference>
<evidence type="ECO:0000313" key="3">
    <source>
        <dbReference type="Proteomes" id="UP001177898"/>
    </source>
</evidence>